<proteinExistence type="predicted"/>
<protein>
    <recommendedName>
        <fullName evidence="3">DDE Tnp4 domain-containing protein</fullName>
    </recommendedName>
</protein>
<organism evidence="1 2">
    <name type="scientific">Tegillarca granosa</name>
    <name type="common">Malaysian cockle</name>
    <name type="synonym">Anadara granosa</name>
    <dbReference type="NCBI Taxonomy" id="220873"/>
    <lineage>
        <taxon>Eukaryota</taxon>
        <taxon>Metazoa</taxon>
        <taxon>Spiralia</taxon>
        <taxon>Lophotrochozoa</taxon>
        <taxon>Mollusca</taxon>
        <taxon>Bivalvia</taxon>
        <taxon>Autobranchia</taxon>
        <taxon>Pteriomorphia</taxon>
        <taxon>Arcoida</taxon>
        <taxon>Arcoidea</taxon>
        <taxon>Arcidae</taxon>
        <taxon>Tegillarca</taxon>
    </lineage>
</organism>
<evidence type="ECO:0000313" key="2">
    <source>
        <dbReference type="Proteomes" id="UP001217089"/>
    </source>
</evidence>
<comment type="caution">
    <text evidence="1">The sequence shown here is derived from an EMBL/GenBank/DDBJ whole genome shotgun (WGS) entry which is preliminary data.</text>
</comment>
<evidence type="ECO:0000313" key="1">
    <source>
        <dbReference type="EMBL" id="KAJ8316155.1"/>
    </source>
</evidence>
<keyword evidence="2" id="KW-1185">Reference proteome</keyword>
<reference evidence="1 2" key="1">
    <citation type="submission" date="2022-12" db="EMBL/GenBank/DDBJ databases">
        <title>Chromosome-level genome of Tegillarca granosa.</title>
        <authorList>
            <person name="Kim J."/>
        </authorList>
    </citation>
    <scope>NUCLEOTIDE SEQUENCE [LARGE SCALE GENOMIC DNA]</scope>
    <source>
        <strain evidence="1">Teg-2019</strain>
        <tissue evidence="1">Adductor muscle</tissue>
    </source>
</reference>
<gene>
    <name evidence="1" type="ORF">KUTeg_006169</name>
</gene>
<dbReference type="Proteomes" id="UP001217089">
    <property type="component" value="Unassembled WGS sequence"/>
</dbReference>
<name>A0ABQ9FKF5_TEGGR</name>
<evidence type="ECO:0008006" key="3">
    <source>
        <dbReference type="Google" id="ProtNLM"/>
    </source>
</evidence>
<sequence>MTPLLHCATRAEQLYNNAHARTRKLAVKLETTFHIIGACAVLYNLRKNWNLTIPDDSSDDSDNEINMPQVVFQQNQGGQGYRSFLIRKFQ</sequence>
<dbReference type="EMBL" id="JARBDR010000328">
    <property type="protein sequence ID" value="KAJ8316155.1"/>
    <property type="molecule type" value="Genomic_DNA"/>
</dbReference>
<accession>A0ABQ9FKF5</accession>